<name>M0LP72_NATLA</name>
<dbReference type="KEGG" id="hlc:CHINAEXTREME17215"/>
<proteinExistence type="predicted"/>
<evidence type="ECO:0000313" key="4">
    <source>
        <dbReference type="Proteomes" id="UP000186547"/>
    </source>
</evidence>
<protein>
    <submittedName>
        <fullName evidence="2">Uncharacterized protein</fullName>
    </submittedName>
</protein>
<evidence type="ECO:0000313" key="1">
    <source>
        <dbReference type="EMBL" id="APW99402.1"/>
    </source>
</evidence>
<dbReference type="EMBL" id="AOLZ01000027">
    <property type="protein sequence ID" value="EMA35296.1"/>
    <property type="molecule type" value="Genomic_DNA"/>
</dbReference>
<gene>
    <name evidence="2" type="ORF">C445_05568</name>
    <name evidence="1" type="ORF">CHINAEXTREME_17215</name>
</gene>
<sequence length="226" mass="25160">MAVQPYTISHTGQVLGDEQVDVEQNSEGRQSAILSFTCPRNFERIHYIGNRDPTRFVPRTMETGQGPDVDLDAAIQPVAGEEDLDDQPYPAVQAVDVSGADPVEVDVLDVDYATGTVTLDVADGTDVKVFPIITEGNLKFRGLDTLGHNKGPINEWPFPIQRFHDFEQDKRGTEINMHGSVTWKRHETVEVMLESPRALVWEDGDYTDAGLGSYVSTFEQDVEIEH</sequence>
<organism evidence="2 3">
    <name type="scientific">Natronobacterium lacisalsi AJ5</name>
    <dbReference type="NCBI Taxonomy" id="358396"/>
    <lineage>
        <taxon>Archaea</taxon>
        <taxon>Methanobacteriati</taxon>
        <taxon>Methanobacteriota</taxon>
        <taxon>Stenosarchaea group</taxon>
        <taxon>Halobacteria</taxon>
        <taxon>Halobacteriales</taxon>
        <taxon>Natrialbaceae</taxon>
        <taxon>Natronobacterium</taxon>
    </lineage>
</organism>
<dbReference type="GeneID" id="30922901"/>
<dbReference type="eggNOG" id="ENOG502N5SS">
    <property type="taxonomic scope" value="Archaea"/>
</dbReference>
<dbReference type="AlphaFoldDB" id="M0LP72"/>
<evidence type="ECO:0000313" key="2">
    <source>
        <dbReference type="EMBL" id="EMA35296.1"/>
    </source>
</evidence>
<dbReference type="Proteomes" id="UP000011555">
    <property type="component" value="Unassembled WGS sequence"/>
</dbReference>
<dbReference type="STRING" id="358396.CHINAEXTREME_17215"/>
<reference evidence="1 4" key="1">
    <citation type="journal article" date="2011" name="J. Bacteriol.">
        <title>Genome sequence of Halobiforma lacisalsi AJ5, an extremely halophilic archaeon which harbors a bop gene.</title>
        <authorList>
            <person name="Jiang X."/>
            <person name="Wang S."/>
            <person name="Cheng H."/>
            <person name="Huo Y."/>
            <person name="Zhang X."/>
            <person name="Zhu X."/>
            <person name="Han X."/>
            <person name="Ni P."/>
            <person name="Wu M."/>
        </authorList>
    </citation>
    <scope>NUCLEOTIDE SEQUENCE [LARGE SCALE GENOMIC DNA]</scope>
    <source>
        <strain evidence="1 4">AJ5</strain>
    </source>
</reference>
<dbReference type="Proteomes" id="UP000186547">
    <property type="component" value="Chromosome"/>
</dbReference>
<reference evidence="1" key="3">
    <citation type="submission" date="2017-01" db="EMBL/GenBank/DDBJ databases">
        <authorList>
            <person name="Mah S.A."/>
            <person name="Swanson W.J."/>
            <person name="Moy G.W."/>
            <person name="Vacquier V.D."/>
        </authorList>
    </citation>
    <scope>NUCLEOTIDE SEQUENCE</scope>
    <source>
        <strain evidence="1">AJ5</strain>
    </source>
</reference>
<keyword evidence="3" id="KW-1185">Reference proteome</keyword>
<reference evidence="2 3" key="2">
    <citation type="journal article" date="2014" name="PLoS Genet.">
        <title>Phylogenetically driven sequencing of extremely halophilic archaea reveals strategies for static and dynamic osmo-response.</title>
        <authorList>
            <person name="Becker E.A."/>
            <person name="Seitzer P.M."/>
            <person name="Tritt A."/>
            <person name="Larsen D."/>
            <person name="Krusor M."/>
            <person name="Yao A.I."/>
            <person name="Wu D."/>
            <person name="Madern D."/>
            <person name="Eisen J.A."/>
            <person name="Darling A.E."/>
            <person name="Facciotti M.T."/>
        </authorList>
    </citation>
    <scope>NUCLEOTIDE SEQUENCE [LARGE SCALE GENOMIC DNA]</scope>
    <source>
        <strain evidence="2 3">AJ5</strain>
    </source>
</reference>
<accession>M0LP72</accession>
<dbReference type="EMBL" id="CP019285">
    <property type="protein sequence ID" value="APW99402.1"/>
    <property type="molecule type" value="Genomic_DNA"/>
</dbReference>
<dbReference type="RefSeq" id="WP_007140851.1">
    <property type="nucleotide sequence ID" value="NZ_AOLZ01000027.1"/>
</dbReference>
<evidence type="ECO:0000313" key="3">
    <source>
        <dbReference type="Proteomes" id="UP000011555"/>
    </source>
</evidence>
<dbReference type="PATRIC" id="fig|358396.7.peg.1138"/>